<dbReference type="CDD" id="cd07971">
    <property type="entry name" value="OBF_DNA_ligase_LigD"/>
    <property type="match status" value="1"/>
</dbReference>
<dbReference type="GO" id="GO:0006281">
    <property type="term" value="P:DNA repair"/>
    <property type="evidence" value="ECO:0007669"/>
    <property type="project" value="InterPro"/>
</dbReference>
<organism evidence="7 8">
    <name type="scientific">Pseudokineococcus lusitanus</name>
    <dbReference type="NCBI Taxonomy" id="763993"/>
    <lineage>
        <taxon>Bacteria</taxon>
        <taxon>Bacillati</taxon>
        <taxon>Actinomycetota</taxon>
        <taxon>Actinomycetes</taxon>
        <taxon>Kineosporiales</taxon>
        <taxon>Kineosporiaceae</taxon>
        <taxon>Pseudokineococcus</taxon>
    </lineage>
</organism>
<accession>A0A3N1HKR6</accession>
<dbReference type="InterPro" id="IPR014146">
    <property type="entry name" value="LigD_ligase_dom"/>
</dbReference>
<gene>
    <name evidence="7" type="ORF">EDC03_2221</name>
</gene>
<dbReference type="Gene3D" id="3.30.1490.70">
    <property type="match status" value="1"/>
</dbReference>
<evidence type="ECO:0000256" key="2">
    <source>
        <dbReference type="ARBA" id="ARBA00012727"/>
    </source>
</evidence>
<dbReference type="PROSITE" id="PS50160">
    <property type="entry name" value="DNA_LIGASE_A3"/>
    <property type="match status" value="1"/>
</dbReference>
<dbReference type="PANTHER" id="PTHR45674:SF4">
    <property type="entry name" value="DNA LIGASE 1"/>
    <property type="match status" value="1"/>
</dbReference>
<dbReference type="RefSeq" id="WP_123380402.1">
    <property type="nucleotide sequence ID" value="NZ_RJKN01000005.1"/>
</dbReference>
<reference evidence="7 8" key="1">
    <citation type="journal article" date="2015" name="Stand. Genomic Sci.">
        <title>Genomic Encyclopedia of Bacterial and Archaeal Type Strains, Phase III: the genomes of soil and plant-associated and newly described type strains.</title>
        <authorList>
            <person name="Whitman W.B."/>
            <person name="Woyke T."/>
            <person name="Klenk H.P."/>
            <person name="Zhou Y."/>
            <person name="Lilburn T.G."/>
            <person name="Beck B.J."/>
            <person name="De Vos P."/>
            <person name="Vandamme P."/>
            <person name="Eisen J.A."/>
            <person name="Garrity G."/>
            <person name="Hugenholtz P."/>
            <person name="Kyrpides N.C."/>
        </authorList>
    </citation>
    <scope>NUCLEOTIDE SEQUENCE [LARGE SCALE GENOMIC DNA]</scope>
    <source>
        <strain evidence="7 8">CECT 7306</strain>
    </source>
</reference>
<dbReference type="InterPro" id="IPR050191">
    <property type="entry name" value="ATP-dep_DNA_ligase"/>
</dbReference>
<protein>
    <recommendedName>
        <fullName evidence="2">DNA ligase (ATP)</fullName>
        <ecNumber evidence="2">6.5.1.1</ecNumber>
    </recommendedName>
</protein>
<dbReference type="EC" id="6.5.1.1" evidence="2"/>
<feature type="domain" description="ATP-dependent DNA ligase family profile" evidence="6">
    <location>
        <begin position="121"/>
        <end position="259"/>
    </location>
</feature>
<comment type="catalytic activity">
    <reaction evidence="4">
        <text>ATP + (deoxyribonucleotide)n-3'-hydroxyl + 5'-phospho-(deoxyribonucleotide)m = (deoxyribonucleotide)n+m + AMP + diphosphate.</text>
        <dbReference type="EC" id="6.5.1.1"/>
    </reaction>
</comment>
<comment type="similarity">
    <text evidence="1">Belongs to the ATP-dependent DNA ligase family.</text>
</comment>
<dbReference type="Pfam" id="PF01068">
    <property type="entry name" value="DNA_ligase_A_M"/>
    <property type="match status" value="1"/>
</dbReference>
<dbReference type="EMBL" id="RJKN01000005">
    <property type="protein sequence ID" value="ROP42932.1"/>
    <property type="molecule type" value="Genomic_DNA"/>
</dbReference>
<dbReference type="InterPro" id="IPR012309">
    <property type="entry name" value="DNA_ligase_ATP-dep_C"/>
</dbReference>
<sequence>MLATPTAAPGTLPGGAPSPARGDDAAHHPRWAYEVKWDGMRLLADVRPAAGRAAARAVLTSRTERDVTAAFPDLAGLAAAATGAGGDLLLDGEVVALDGAGRPSFGVLAPRLGLSGSRARAAARAVPVVYVVFDVLRADGRDLTGDPLRRRREVLEELGEGWLAEPPSVGSEGVRGAALQVSPVFASGADVLAATRAQGLEGGVAKRWDSTYRPGERSTAWVKAAHRLARTVVVGGWRPQEGTRDRVGALLVGAPDGDGGLVYLGRVGSGIGPRAAAGLAPRLAGLDRPASPFTTDVPAVDARGATWLDPVLVAEVRSLGSTPGGRLRQPSFVGLRDDAGPDVVEPDAAAVPEDGPA</sequence>
<dbReference type="NCBIfam" id="TIGR02779">
    <property type="entry name" value="NHEJ_ligase_lig"/>
    <property type="match status" value="1"/>
</dbReference>
<dbReference type="PANTHER" id="PTHR45674">
    <property type="entry name" value="DNA LIGASE 1/3 FAMILY MEMBER"/>
    <property type="match status" value="1"/>
</dbReference>
<evidence type="ECO:0000256" key="3">
    <source>
        <dbReference type="ARBA" id="ARBA00022598"/>
    </source>
</evidence>
<dbReference type="SUPFAM" id="SSF50249">
    <property type="entry name" value="Nucleic acid-binding proteins"/>
    <property type="match status" value="1"/>
</dbReference>
<dbReference type="SUPFAM" id="SSF56091">
    <property type="entry name" value="DNA ligase/mRNA capping enzyme, catalytic domain"/>
    <property type="match status" value="1"/>
</dbReference>
<name>A0A3N1HKR6_9ACTN</name>
<dbReference type="Proteomes" id="UP000276232">
    <property type="component" value="Unassembled WGS sequence"/>
</dbReference>
<dbReference type="GO" id="GO:0003910">
    <property type="term" value="F:DNA ligase (ATP) activity"/>
    <property type="evidence" value="ECO:0007669"/>
    <property type="project" value="UniProtKB-EC"/>
</dbReference>
<dbReference type="InterPro" id="IPR012340">
    <property type="entry name" value="NA-bd_OB-fold"/>
</dbReference>
<evidence type="ECO:0000256" key="4">
    <source>
        <dbReference type="ARBA" id="ARBA00034003"/>
    </source>
</evidence>
<feature type="region of interest" description="Disordered" evidence="5">
    <location>
        <begin position="1"/>
        <end position="25"/>
    </location>
</feature>
<dbReference type="InParanoid" id="A0A3N1HKR6"/>
<dbReference type="Gene3D" id="2.40.50.140">
    <property type="entry name" value="Nucleic acid-binding proteins"/>
    <property type="match status" value="1"/>
</dbReference>
<keyword evidence="3" id="KW-0436">Ligase</keyword>
<evidence type="ECO:0000256" key="5">
    <source>
        <dbReference type="SAM" id="MobiDB-lite"/>
    </source>
</evidence>
<comment type="caution">
    <text evidence="7">The sequence shown here is derived from an EMBL/GenBank/DDBJ whole genome shotgun (WGS) entry which is preliminary data.</text>
</comment>
<evidence type="ECO:0000256" key="1">
    <source>
        <dbReference type="ARBA" id="ARBA00007572"/>
    </source>
</evidence>
<dbReference type="InterPro" id="IPR012310">
    <property type="entry name" value="DNA_ligase_ATP-dep_cent"/>
</dbReference>
<dbReference type="OrthoDB" id="9802472at2"/>
<feature type="region of interest" description="Disordered" evidence="5">
    <location>
        <begin position="320"/>
        <end position="357"/>
    </location>
</feature>
<dbReference type="AlphaFoldDB" id="A0A3N1HKR6"/>
<evidence type="ECO:0000313" key="7">
    <source>
        <dbReference type="EMBL" id="ROP42932.1"/>
    </source>
</evidence>
<dbReference type="GO" id="GO:0005524">
    <property type="term" value="F:ATP binding"/>
    <property type="evidence" value="ECO:0007669"/>
    <property type="project" value="InterPro"/>
</dbReference>
<evidence type="ECO:0000313" key="8">
    <source>
        <dbReference type="Proteomes" id="UP000276232"/>
    </source>
</evidence>
<dbReference type="Pfam" id="PF04679">
    <property type="entry name" value="DNA_ligase_A_C"/>
    <property type="match status" value="1"/>
</dbReference>
<evidence type="ECO:0000259" key="6">
    <source>
        <dbReference type="PROSITE" id="PS50160"/>
    </source>
</evidence>
<keyword evidence="8" id="KW-1185">Reference proteome</keyword>
<dbReference type="GO" id="GO:0006310">
    <property type="term" value="P:DNA recombination"/>
    <property type="evidence" value="ECO:0007669"/>
    <property type="project" value="InterPro"/>
</dbReference>
<dbReference type="Gene3D" id="3.30.470.30">
    <property type="entry name" value="DNA ligase/mRNA capping enzyme"/>
    <property type="match status" value="1"/>
</dbReference>
<proteinExistence type="inferred from homology"/>